<proteinExistence type="predicted"/>
<keyword evidence="2" id="KW-0808">Transferase</keyword>
<organism evidence="2 3">
    <name type="scientific">Bacteroides ovatus</name>
    <dbReference type="NCBI Taxonomy" id="28116"/>
    <lineage>
        <taxon>Bacteria</taxon>
        <taxon>Pseudomonadati</taxon>
        <taxon>Bacteroidota</taxon>
        <taxon>Bacteroidia</taxon>
        <taxon>Bacteroidales</taxon>
        <taxon>Bacteroidaceae</taxon>
        <taxon>Bacteroides</taxon>
    </lineage>
</organism>
<dbReference type="EMBL" id="VWFP01000008">
    <property type="protein sequence ID" value="KAA4627653.1"/>
    <property type="molecule type" value="Genomic_DNA"/>
</dbReference>
<protein>
    <submittedName>
        <fullName evidence="2">Glycosyltransferase</fullName>
    </submittedName>
</protein>
<dbReference type="GO" id="GO:0016758">
    <property type="term" value="F:hexosyltransferase activity"/>
    <property type="evidence" value="ECO:0007669"/>
    <property type="project" value="UniProtKB-ARBA"/>
</dbReference>
<dbReference type="InterPro" id="IPR029044">
    <property type="entry name" value="Nucleotide-diphossugar_trans"/>
</dbReference>
<sequence>MKDSLPLVSIIIPVYNSEAYLDACFMSVIKQTYKTLEVIVVNDGSTDDSLSIIRKYEQLDNRFFCINKANGGLPLARKTGIEHAHGKYIQHLDSDDTLLETAIERLVRRAEETDADIVAAPFYFCFQDRPAQKSVDLKFDALSGFEYYLEILHSRAYWSVWSNFQRSCLFQENVIQTVPEISFGEDAILITQLVLCAKKVVSLAEPILNYNRYSTAMSLQVHKARYEEYRAYQNWIENFLKSKGVYGLLEKEMAVMHLQKTFLSISWRRLEYVNEDMKRIIGSLKLFPELRDEMSKQELKIISYYKFSPLLGYMKLKQYCRKNKL</sequence>
<gene>
    <name evidence="2" type="ORF">F3B90_09260</name>
</gene>
<evidence type="ECO:0000313" key="2">
    <source>
        <dbReference type="EMBL" id="KAA4627653.1"/>
    </source>
</evidence>
<evidence type="ECO:0000259" key="1">
    <source>
        <dbReference type="Pfam" id="PF00535"/>
    </source>
</evidence>
<dbReference type="PANTHER" id="PTHR22916">
    <property type="entry name" value="GLYCOSYLTRANSFERASE"/>
    <property type="match status" value="1"/>
</dbReference>
<evidence type="ECO:0000313" key="3">
    <source>
        <dbReference type="Proteomes" id="UP000424805"/>
    </source>
</evidence>
<dbReference type="Gene3D" id="3.90.550.10">
    <property type="entry name" value="Spore Coat Polysaccharide Biosynthesis Protein SpsA, Chain A"/>
    <property type="match status" value="1"/>
</dbReference>
<comment type="caution">
    <text evidence="2">The sequence shown here is derived from an EMBL/GenBank/DDBJ whole genome shotgun (WGS) entry which is preliminary data.</text>
</comment>
<dbReference type="CDD" id="cd00761">
    <property type="entry name" value="Glyco_tranf_GTA_type"/>
    <property type="match status" value="1"/>
</dbReference>
<accession>A0A7J4XZ71</accession>
<dbReference type="PANTHER" id="PTHR22916:SF3">
    <property type="entry name" value="UDP-GLCNAC:BETAGAL BETA-1,3-N-ACETYLGLUCOSAMINYLTRANSFERASE-LIKE PROTEIN 1"/>
    <property type="match status" value="1"/>
</dbReference>
<dbReference type="Pfam" id="PF00535">
    <property type="entry name" value="Glycos_transf_2"/>
    <property type="match status" value="1"/>
</dbReference>
<feature type="domain" description="Glycosyltransferase 2-like" evidence="1">
    <location>
        <begin position="9"/>
        <end position="137"/>
    </location>
</feature>
<name>A0A7J4XZ71_BACOV</name>
<dbReference type="Proteomes" id="UP000424805">
    <property type="component" value="Unassembled WGS sequence"/>
</dbReference>
<dbReference type="AlphaFoldDB" id="A0A7J4XZ71"/>
<reference evidence="2 3" key="1">
    <citation type="journal article" date="2019" name="Nat. Med.">
        <title>A library of human gut bacterial isolates paired with longitudinal multiomics data enables mechanistic microbiome research.</title>
        <authorList>
            <person name="Poyet M."/>
            <person name="Groussin M."/>
            <person name="Gibbons S.M."/>
            <person name="Avila-Pacheco J."/>
            <person name="Jiang X."/>
            <person name="Kearney S.M."/>
            <person name="Perrotta A.R."/>
            <person name="Berdy B."/>
            <person name="Zhao S."/>
            <person name="Lieberman T.D."/>
            <person name="Swanson P.K."/>
            <person name="Smith M."/>
            <person name="Roesemann S."/>
            <person name="Alexander J.E."/>
            <person name="Rich S.A."/>
            <person name="Livny J."/>
            <person name="Vlamakis H."/>
            <person name="Clish C."/>
            <person name="Bullock K."/>
            <person name="Deik A."/>
            <person name="Scott J."/>
            <person name="Pierce K.A."/>
            <person name="Xavier R.J."/>
            <person name="Alm E.J."/>
        </authorList>
    </citation>
    <scope>NUCLEOTIDE SEQUENCE [LARGE SCALE GENOMIC DNA]</scope>
    <source>
        <strain evidence="2 3">BIOML-A15</strain>
    </source>
</reference>
<dbReference type="InterPro" id="IPR001173">
    <property type="entry name" value="Glyco_trans_2-like"/>
</dbReference>
<dbReference type="SUPFAM" id="SSF53448">
    <property type="entry name" value="Nucleotide-diphospho-sugar transferases"/>
    <property type="match status" value="1"/>
</dbReference>